<evidence type="ECO:0000313" key="5">
    <source>
        <dbReference type="EMBL" id="CAB4030619.1"/>
    </source>
</evidence>
<dbReference type="AlphaFoldDB" id="A0A6S7LDM0"/>
<feature type="chain" id="PRO_5043624510" evidence="2">
    <location>
        <begin position="22"/>
        <end position="356"/>
    </location>
</feature>
<comment type="caution">
    <text evidence="5">The sequence shown here is derived from an EMBL/GenBank/DDBJ whole genome shotgun (WGS) entry which is preliminary data.</text>
</comment>
<dbReference type="GO" id="GO:0016787">
    <property type="term" value="F:hydrolase activity"/>
    <property type="evidence" value="ECO:0007669"/>
    <property type="project" value="InterPro"/>
</dbReference>
<sequence length="356" mass="40191">MKLLLRFLLLFLCAEKQKIYSEVVLDYSKCQKFFYKSAPPKIGFLNQPELDLAGICQKLGNVYHFATLYSKYWRIPMYSAYELQDPQNWRPGPSGEIVVTKECTSVQKSRGTWFIEPQLSGGNRPDNMATALGESDIFKINQAIEVDYSNTGFDRGHLNPASYNCDLDREATFTLTNAVPQNPCFNEQTWKILEQTARTAMRKLCNFPGAKRYFVTGTVPQNRMIPNKEHDAESDRIRQFNRVSVPSHLWTAACCDSSQASDPTKRANGFSIAYYGENKAYSSPKSSNVPDLEGWLTRQYTEIKNIKIFADDCFKDSANSIIATGMLEKVIGIQGKNAESSASSMKPSTLPPKKRP</sequence>
<dbReference type="Proteomes" id="UP001152795">
    <property type="component" value="Unassembled WGS sequence"/>
</dbReference>
<feature type="signal peptide" evidence="2">
    <location>
        <begin position="1"/>
        <end position="21"/>
    </location>
</feature>
<dbReference type="Pfam" id="PF01223">
    <property type="entry name" value="Endonuclease_NS"/>
    <property type="match status" value="1"/>
</dbReference>
<feature type="domain" description="DNA/RNA non-specific endonuclease/pyrophosphatase/phosphodiesterase" evidence="4">
    <location>
        <begin position="61"/>
        <end position="309"/>
    </location>
</feature>
<reference evidence="5" key="1">
    <citation type="submission" date="2020-04" db="EMBL/GenBank/DDBJ databases">
        <authorList>
            <person name="Alioto T."/>
            <person name="Alioto T."/>
            <person name="Gomez Garrido J."/>
        </authorList>
    </citation>
    <scope>NUCLEOTIDE SEQUENCE</scope>
    <source>
        <strain evidence="5">A484AB</strain>
    </source>
</reference>
<dbReference type="EMBL" id="CACRXK020017008">
    <property type="protein sequence ID" value="CAB4030619.1"/>
    <property type="molecule type" value="Genomic_DNA"/>
</dbReference>
<feature type="region of interest" description="Disordered" evidence="1">
    <location>
        <begin position="336"/>
        <end position="356"/>
    </location>
</feature>
<dbReference type="SMART" id="SM00477">
    <property type="entry name" value="NUC"/>
    <property type="match status" value="1"/>
</dbReference>
<dbReference type="PANTHER" id="PTHR21472:SF30">
    <property type="entry name" value="ENDONUCLEASE DOMAIN-CONTAINING 1 PROTEIN-RELATED"/>
    <property type="match status" value="1"/>
</dbReference>
<proteinExistence type="predicted"/>
<evidence type="ECO:0000256" key="2">
    <source>
        <dbReference type="SAM" id="SignalP"/>
    </source>
</evidence>
<dbReference type="InterPro" id="IPR044925">
    <property type="entry name" value="His-Me_finger_sf"/>
</dbReference>
<dbReference type="SMART" id="SM00892">
    <property type="entry name" value="Endonuclease_NS"/>
    <property type="match status" value="1"/>
</dbReference>
<dbReference type="Gene3D" id="3.40.570.10">
    <property type="entry name" value="Extracellular Endonuclease, subunit A"/>
    <property type="match status" value="1"/>
</dbReference>
<dbReference type="InterPro" id="IPR001604">
    <property type="entry name" value="Endo_G_ENPP1-like_dom"/>
</dbReference>
<dbReference type="InterPro" id="IPR039015">
    <property type="entry name" value="ENDOD1"/>
</dbReference>
<keyword evidence="5" id="KW-0255">Endonuclease</keyword>
<evidence type="ECO:0000259" key="4">
    <source>
        <dbReference type="SMART" id="SM00892"/>
    </source>
</evidence>
<feature type="domain" description="ENPP1-3/EXOG-like endonuclease/phosphodiesterase" evidence="3">
    <location>
        <begin position="62"/>
        <end position="307"/>
    </location>
</feature>
<feature type="compositionally biased region" description="Polar residues" evidence="1">
    <location>
        <begin position="337"/>
        <end position="347"/>
    </location>
</feature>
<dbReference type="InterPro" id="IPR044929">
    <property type="entry name" value="DNA/RNA_non-sp_Endonuclease_sf"/>
</dbReference>
<keyword evidence="6" id="KW-1185">Reference proteome</keyword>
<dbReference type="PANTHER" id="PTHR21472">
    <property type="entry name" value="ENDONUCLEASE DOMAIN-CONTAINING 1 PROTEIN ENDOD1"/>
    <property type="match status" value="1"/>
</dbReference>
<dbReference type="GO" id="GO:0003676">
    <property type="term" value="F:nucleic acid binding"/>
    <property type="evidence" value="ECO:0007669"/>
    <property type="project" value="InterPro"/>
</dbReference>
<protein>
    <submittedName>
        <fullName evidence="5">Endonuclease domain-containing 1 -like</fullName>
    </submittedName>
</protein>
<evidence type="ECO:0000256" key="1">
    <source>
        <dbReference type="SAM" id="MobiDB-lite"/>
    </source>
</evidence>
<organism evidence="5 6">
    <name type="scientific">Paramuricea clavata</name>
    <name type="common">Red gorgonian</name>
    <name type="synonym">Violescent sea-whip</name>
    <dbReference type="NCBI Taxonomy" id="317549"/>
    <lineage>
        <taxon>Eukaryota</taxon>
        <taxon>Metazoa</taxon>
        <taxon>Cnidaria</taxon>
        <taxon>Anthozoa</taxon>
        <taxon>Octocorallia</taxon>
        <taxon>Malacalcyonacea</taxon>
        <taxon>Plexauridae</taxon>
        <taxon>Paramuricea</taxon>
    </lineage>
</organism>
<dbReference type="OrthoDB" id="5989092at2759"/>
<dbReference type="InterPro" id="IPR020821">
    <property type="entry name" value="ENPP1-3/EXOG-like_nuc-like"/>
</dbReference>
<keyword evidence="5" id="KW-0378">Hydrolase</keyword>
<dbReference type="GO" id="GO:0004519">
    <property type="term" value="F:endonuclease activity"/>
    <property type="evidence" value="ECO:0007669"/>
    <property type="project" value="UniProtKB-KW"/>
</dbReference>
<gene>
    <name evidence="5" type="ORF">PACLA_8A032886</name>
</gene>
<accession>A0A6S7LDM0</accession>
<keyword evidence="5" id="KW-0540">Nuclease</keyword>
<dbReference type="GO" id="GO:0046872">
    <property type="term" value="F:metal ion binding"/>
    <property type="evidence" value="ECO:0007669"/>
    <property type="project" value="InterPro"/>
</dbReference>
<name>A0A6S7LDM0_PARCT</name>
<evidence type="ECO:0000313" key="6">
    <source>
        <dbReference type="Proteomes" id="UP001152795"/>
    </source>
</evidence>
<keyword evidence="2" id="KW-0732">Signal</keyword>
<evidence type="ECO:0000259" key="3">
    <source>
        <dbReference type="SMART" id="SM00477"/>
    </source>
</evidence>
<dbReference type="SUPFAM" id="SSF54060">
    <property type="entry name" value="His-Me finger endonucleases"/>
    <property type="match status" value="1"/>
</dbReference>